<accession>A0A0P0WP49</accession>
<organism evidence="2 3">
    <name type="scientific">Oryza sativa subsp. japonica</name>
    <name type="common">Rice</name>
    <dbReference type="NCBI Taxonomy" id="39947"/>
    <lineage>
        <taxon>Eukaryota</taxon>
        <taxon>Viridiplantae</taxon>
        <taxon>Streptophyta</taxon>
        <taxon>Embryophyta</taxon>
        <taxon>Tracheophyta</taxon>
        <taxon>Spermatophyta</taxon>
        <taxon>Magnoliopsida</taxon>
        <taxon>Liliopsida</taxon>
        <taxon>Poales</taxon>
        <taxon>Poaceae</taxon>
        <taxon>BOP clade</taxon>
        <taxon>Oryzoideae</taxon>
        <taxon>Oryzeae</taxon>
        <taxon>Oryzinae</taxon>
        <taxon>Oryza</taxon>
        <taxon>Oryza sativa</taxon>
    </lineage>
</organism>
<evidence type="ECO:0000313" key="3">
    <source>
        <dbReference type="Proteomes" id="UP000059680"/>
    </source>
</evidence>
<sequence length="169" mass="17977">MAHERKIVYLQAAAGDPTARSWSLRLLSFSAPGSNRQWRPSSSSDRRQRSQQGERESTRRRAQESETRKRQASSTVVGAGGGWARLVSVGWHCTNTVTSSSPSSSSVRLDAGGGGTCAHAGGGPAAGSREARFGAARERFPACFGLSSCGWGGVGEIWIPFAFFLNSDL</sequence>
<keyword evidence="3" id="KW-1185">Reference proteome</keyword>
<protein>
    <submittedName>
        <fullName evidence="2">Os05g0490450 protein</fullName>
    </submittedName>
</protein>
<name>A0A0P0WP49_ORYSJ</name>
<evidence type="ECO:0000313" key="2">
    <source>
        <dbReference type="EMBL" id="BAS94655.1"/>
    </source>
</evidence>
<proteinExistence type="predicted"/>
<dbReference type="AlphaFoldDB" id="A0A0P0WP49"/>
<reference evidence="3" key="1">
    <citation type="journal article" date="2005" name="Nature">
        <title>The map-based sequence of the rice genome.</title>
        <authorList>
            <consortium name="International rice genome sequencing project (IRGSP)"/>
            <person name="Matsumoto T."/>
            <person name="Wu J."/>
            <person name="Kanamori H."/>
            <person name="Katayose Y."/>
            <person name="Fujisawa M."/>
            <person name="Namiki N."/>
            <person name="Mizuno H."/>
            <person name="Yamamoto K."/>
            <person name="Antonio B.A."/>
            <person name="Baba T."/>
            <person name="Sakata K."/>
            <person name="Nagamura Y."/>
            <person name="Aoki H."/>
            <person name="Arikawa K."/>
            <person name="Arita K."/>
            <person name="Bito T."/>
            <person name="Chiden Y."/>
            <person name="Fujitsuka N."/>
            <person name="Fukunaka R."/>
            <person name="Hamada M."/>
            <person name="Harada C."/>
            <person name="Hayashi A."/>
            <person name="Hijishita S."/>
            <person name="Honda M."/>
            <person name="Hosokawa S."/>
            <person name="Ichikawa Y."/>
            <person name="Idonuma A."/>
            <person name="Iijima M."/>
            <person name="Ikeda M."/>
            <person name="Ikeno M."/>
            <person name="Ito K."/>
            <person name="Ito S."/>
            <person name="Ito T."/>
            <person name="Ito Y."/>
            <person name="Ito Y."/>
            <person name="Iwabuchi A."/>
            <person name="Kamiya K."/>
            <person name="Karasawa W."/>
            <person name="Kurita K."/>
            <person name="Katagiri S."/>
            <person name="Kikuta A."/>
            <person name="Kobayashi H."/>
            <person name="Kobayashi N."/>
            <person name="Machita K."/>
            <person name="Maehara T."/>
            <person name="Masukawa M."/>
            <person name="Mizubayashi T."/>
            <person name="Mukai Y."/>
            <person name="Nagasaki H."/>
            <person name="Nagata Y."/>
            <person name="Naito S."/>
            <person name="Nakashima M."/>
            <person name="Nakama Y."/>
            <person name="Nakamichi Y."/>
            <person name="Nakamura M."/>
            <person name="Meguro A."/>
            <person name="Negishi M."/>
            <person name="Ohta I."/>
            <person name="Ohta T."/>
            <person name="Okamoto M."/>
            <person name="Ono N."/>
            <person name="Saji S."/>
            <person name="Sakaguchi M."/>
            <person name="Sakai K."/>
            <person name="Shibata M."/>
            <person name="Shimokawa T."/>
            <person name="Song J."/>
            <person name="Takazaki Y."/>
            <person name="Terasawa K."/>
            <person name="Tsugane M."/>
            <person name="Tsuji K."/>
            <person name="Ueda S."/>
            <person name="Waki K."/>
            <person name="Yamagata H."/>
            <person name="Yamamoto M."/>
            <person name="Yamamoto S."/>
            <person name="Yamane H."/>
            <person name="Yoshiki S."/>
            <person name="Yoshihara R."/>
            <person name="Yukawa K."/>
            <person name="Zhong H."/>
            <person name="Yano M."/>
            <person name="Yuan Q."/>
            <person name="Ouyang S."/>
            <person name="Liu J."/>
            <person name="Jones K.M."/>
            <person name="Gansberger K."/>
            <person name="Moffat K."/>
            <person name="Hill J."/>
            <person name="Bera J."/>
            <person name="Fadrosh D."/>
            <person name="Jin S."/>
            <person name="Johri S."/>
            <person name="Kim M."/>
            <person name="Overton L."/>
            <person name="Reardon M."/>
            <person name="Tsitrin T."/>
            <person name="Vuong H."/>
            <person name="Weaver B."/>
            <person name="Ciecko A."/>
            <person name="Tallon L."/>
            <person name="Jackson J."/>
            <person name="Pai G."/>
            <person name="Aken S.V."/>
            <person name="Utterback T."/>
            <person name="Reidmuller S."/>
            <person name="Feldblyum T."/>
            <person name="Hsiao J."/>
            <person name="Zismann V."/>
            <person name="Iobst S."/>
            <person name="de Vazeille A.R."/>
            <person name="Buell C.R."/>
            <person name="Ying K."/>
            <person name="Li Y."/>
            <person name="Lu T."/>
            <person name="Huang Y."/>
            <person name="Zhao Q."/>
            <person name="Feng Q."/>
            <person name="Zhang L."/>
            <person name="Zhu J."/>
            <person name="Weng Q."/>
            <person name="Mu J."/>
            <person name="Lu Y."/>
            <person name="Fan D."/>
            <person name="Liu Y."/>
            <person name="Guan J."/>
            <person name="Zhang Y."/>
            <person name="Yu S."/>
            <person name="Liu X."/>
            <person name="Zhang Y."/>
            <person name="Hong G."/>
            <person name="Han B."/>
            <person name="Choisne N."/>
            <person name="Demange N."/>
            <person name="Orjeda G."/>
            <person name="Samain S."/>
            <person name="Cattolico L."/>
            <person name="Pelletier E."/>
            <person name="Couloux A."/>
            <person name="Segurens B."/>
            <person name="Wincker P."/>
            <person name="D'Hont A."/>
            <person name="Scarpelli C."/>
            <person name="Weissenbach J."/>
            <person name="Salanoubat M."/>
            <person name="Quetier F."/>
            <person name="Yu Y."/>
            <person name="Kim H.R."/>
            <person name="Rambo T."/>
            <person name="Currie J."/>
            <person name="Collura K."/>
            <person name="Luo M."/>
            <person name="Yang T."/>
            <person name="Ammiraju J.S.S."/>
            <person name="Engler F."/>
            <person name="Soderlund C."/>
            <person name="Wing R.A."/>
            <person name="Palmer L.E."/>
            <person name="de la Bastide M."/>
            <person name="Spiegel L."/>
            <person name="Nascimento L."/>
            <person name="Zutavern T."/>
            <person name="O'Shaughnessy A."/>
            <person name="Dike S."/>
            <person name="Dedhia N."/>
            <person name="Preston R."/>
            <person name="Balija V."/>
            <person name="McCombie W.R."/>
            <person name="Chow T."/>
            <person name="Chen H."/>
            <person name="Chung M."/>
            <person name="Chen C."/>
            <person name="Shaw J."/>
            <person name="Wu H."/>
            <person name="Hsiao K."/>
            <person name="Chao Y."/>
            <person name="Chu M."/>
            <person name="Cheng C."/>
            <person name="Hour A."/>
            <person name="Lee P."/>
            <person name="Lin S."/>
            <person name="Lin Y."/>
            <person name="Liou J."/>
            <person name="Liu S."/>
            <person name="Hsing Y."/>
            <person name="Raghuvanshi S."/>
            <person name="Mohanty A."/>
            <person name="Bharti A.K."/>
            <person name="Gaur A."/>
            <person name="Gupta V."/>
            <person name="Kumar D."/>
            <person name="Ravi V."/>
            <person name="Vij S."/>
            <person name="Kapur A."/>
            <person name="Khurana P."/>
            <person name="Khurana P."/>
            <person name="Khurana J.P."/>
            <person name="Tyagi A.K."/>
            <person name="Gaikwad K."/>
            <person name="Singh A."/>
            <person name="Dalal V."/>
            <person name="Srivastava S."/>
            <person name="Dixit A."/>
            <person name="Pal A.K."/>
            <person name="Ghazi I.A."/>
            <person name="Yadav M."/>
            <person name="Pandit A."/>
            <person name="Bhargava A."/>
            <person name="Sureshbabu K."/>
            <person name="Batra K."/>
            <person name="Sharma T.R."/>
            <person name="Mohapatra T."/>
            <person name="Singh N.K."/>
            <person name="Messing J."/>
            <person name="Nelson A.B."/>
            <person name="Fuks G."/>
            <person name="Kavchok S."/>
            <person name="Keizer G."/>
            <person name="Linton E."/>
            <person name="Llaca V."/>
            <person name="Song R."/>
            <person name="Tanyolac B."/>
            <person name="Young S."/>
            <person name="Ho-Il K."/>
            <person name="Hahn J.H."/>
            <person name="Sangsakoo G."/>
            <person name="Vanavichit A."/>
            <person name="de Mattos Luiz.A.T."/>
            <person name="Zimmer P.D."/>
            <person name="Malone G."/>
            <person name="Dellagostin O."/>
            <person name="de Oliveira A.C."/>
            <person name="Bevan M."/>
            <person name="Bancroft I."/>
            <person name="Minx P."/>
            <person name="Cordum H."/>
            <person name="Wilson R."/>
            <person name="Cheng Z."/>
            <person name="Jin W."/>
            <person name="Jiang J."/>
            <person name="Leong S.A."/>
            <person name="Iwama H."/>
            <person name="Gojobori T."/>
            <person name="Itoh T."/>
            <person name="Niimura Y."/>
            <person name="Fujii Y."/>
            <person name="Habara T."/>
            <person name="Sakai H."/>
            <person name="Sato Y."/>
            <person name="Wilson G."/>
            <person name="Kumar K."/>
            <person name="McCouch S."/>
            <person name="Juretic N."/>
            <person name="Hoen D."/>
            <person name="Wright S."/>
            <person name="Bruskiewich R."/>
            <person name="Bureau T."/>
            <person name="Miyao A."/>
            <person name="Hirochika H."/>
            <person name="Nishikawa T."/>
            <person name="Kadowaki K."/>
            <person name="Sugiura M."/>
            <person name="Burr B."/>
            <person name="Sasaki T."/>
        </authorList>
    </citation>
    <scope>NUCLEOTIDE SEQUENCE [LARGE SCALE GENOMIC DNA]</scope>
    <source>
        <strain evidence="3">cv. Nipponbare</strain>
    </source>
</reference>
<reference evidence="2 3" key="3">
    <citation type="journal article" date="2013" name="Rice">
        <title>Improvement of the Oryza sativa Nipponbare reference genome using next generation sequence and optical map data.</title>
        <authorList>
            <person name="Kawahara Y."/>
            <person name="de la Bastide M."/>
            <person name="Hamilton J.P."/>
            <person name="Kanamori H."/>
            <person name="McCombie W.R."/>
            <person name="Ouyang S."/>
            <person name="Schwartz D.C."/>
            <person name="Tanaka T."/>
            <person name="Wu J."/>
            <person name="Zhou S."/>
            <person name="Childs K.L."/>
            <person name="Davidson R.M."/>
            <person name="Lin H."/>
            <person name="Quesada-Ocampo L."/>
            <person name="Vaillancourt B."/>
            <person name="Sakai H."/>
            <person name="Lee S.S."/>
            <person name="Kim J."/>
            <person name="Numa H."/>
            <person name="Itoh T."/>
            <person name="Buell C.R."/>
            <person name="Matsumoto T."/>
        </authorList>
    </citation>
    <scope>NUCLEOTIDE SEQUENCE [LARGE SCALE GENOMIC DNA]</scope>
    <source>
        <strain evidence="3">cv. Nipponbare</strain>
    </source>
</reference>
<dbReference type="EMBL" id="AP014961">
    <property type="protein sequence ID" value="BAS94655.1"/>
    <property type="molecule type" value="Genomic_DNA"/>
</dbReference>
<gene>
    <name evidence="2" type="ordered locus">Os05g0490450</name>
    <name evidence="2" type="ORF">OSNPB_050490450</name>
</gene>
<dbReference type="PaxDb" id="39947-A0A0P0WP49"/>
<reference evidence="2 3" key="2">
    <citation type="journal article" date="2013" name="Plant Cell Physiol.">
        <title>Rice Annotation Project Database (RAP-DB): an integrative and interactive database for rice genomics.</title>
        <authorList>
            <person name="Sakai H."/>
            <person name="Lee S.S."/>
            <person name="Tanaka T."/>
            <person name="Numa H."/>
            <person name="Kim J."/>
            <person name="Kawahara Y."/>
            <person name="Wakimoto H."/>
            <person name="Yang C.C."/>
            <person name="Iwamoto M."/>
            <person name="Abe T."/>
            <person name="Yamada Y."/>
            <person name="Muto A."/>
            <person name="Inokuchi H."/>
            <person name="Ikemura T."/>
            <person name="Matsumoto T."/>
            <person name="Sasaki T."/>
            <person name="Itoh T."/>
        </authorList>
    </citation>
    <scope>NUCLEOTIDE SEQUENCE [LARGE SCALE GENOMIC DNA]</scope>
    <source>
        <strain evidence="3">cv. Nipponbare</strain>
    </source>
</reference>
<feature type="compositionally biased region" description="Basic and acidic residues" evidence="1">
    <location>
        <begin position="44"/>
        <end position="69"/>
    </location>
</feature>
<dbReference type="InParanoid" id="A0A0P0WP49"/>
<evidence type="ECO:0000256" key="1">
    <source>
        <dbReference type="SAM" id="MobiDB-lite"/>
    </source>
</evidence>
<feature type="region of interest" description="Disordered" evidence="1">
    <location>
        <begin position="31"/>
        <end position="77"/>
    </location>
</feature>
<dbReference type="Proteomes" id="UP000059680">
    <property type="component" value="Chromosome 5"/>
</dbReference>